<feature type="compositionally biased region" description="Polar residues" evidence="1">
    <location>
        <begin position="60"/>
        <end position="70"/>
    </location>
</feature>
<protein>
    <submittedName>
        <fullName evidence="2">Uncharacterized protein</fullName>
    </submittedName>
</protein>
<proteinExistence type="predicted"/>
<reference evidence="2 3" key="1">
    <citation type="journal article" date="2013" name="Genome Biol.">
        <title>Genome of Acanthamoeba castellanii highlights extensive lateral gene transfer and early evolution of tyrosine kinase signaling.</title>
        <authorList>
            <person name="Clarke M."/>
            <person name="Lohan A.J."/>
            <person name="Liu B."/>
            <person name="Lagkouvardos I."/>
            <person name="Roy S."/>
            <person name="Zafar N."/>
            <person name="Bertelli C."/>
            <person name="Schilde C."/>
            <person name="Kianianmomeni A."/>
            <person name="Burglin T.R."/>
            <person name="Frech C."/>
            <person name="Turcotte B."/>
            <person name="Kopec K.O."/>
            <person name="Synnott J.M."/>
            <person name="Choo C."/>
            <person name="Paponov I."/>
            <person name="Finkler A."/>
            <person name="Soon Heng Tan C."/>
            <person name="Hutchins A.P."/>
            <person name="Weinmeier T."/>
            <person name="Rattei T."/>
            <person name="Chu J.S."/>
            <person name="Gimenez G."/>
            <person name="Irimia M."/>
            <person name="Rigden D.J."/>
            <person name="Fitzpatrick D.A."/>
            <person name="Lorenzo-Morales J."/>
            <person name="Bateman A."/>
            <person name="Chiu C.H."/>
            <person name="Tang P."/>
            <person name="Hegemann P."/>
            <person name="Fromm H."/>
            <person name="Raoult D."/>
            <person name="Greub G."/>
            <person name="Miranda-Saavedra D."/>
            <person name="Chen N."/>
            <person name="Nash P."/>
            <person name="Ginger M.L."/>
            <person name="Horn M."/>
            <person name="Schaap P."/>
            <person name="Caler L."/>
            <person name="Loftus B."/>
        </authorList>
    </citation>
    <scope>NUCLEOTIDE SEQUENCE [LARGE SCALE GENOMIC DNA]</scope>
    <source>
        <strain evidence="2 3">Neff</strain>
    </source>
</reference>
<gene>
    <name evidence="2" type="ORF">ACA1_251560</name>
</gene>
<dbReference type="EMBL" id="KB007885">
    <property type="protein sequence ID" value="ELR22274.1"/>
    <property type="molecule type" value="Genomic_DNA"/>
</dbReference>
<evidence type="ECO:0000313" key="2">
    <source>
        <dbReference type="EMBL" id="ELR22274.1"/>
    </source>
</evidence>
<feature type="compositionally biased region" description="Low complexity" evidence="1">
    <location>
        <begin position="12"/>
        <end position="38"/>
    </location>
</feature>
<keyword evidence="3" id="KW-1185">Reference proteome</keyword>
<sequence>MVLENDTTGNASTRVDTTLTTSTSTSTSSSSSTATTTTRQKRTTTHTVESQNADGGGDYQRTSTTSTSTLVERKAPYHGPRPQQQQHEEVDSEEEEVEWVTDIDELAELFERREPLGRRRVRGICGRVTKGRTEDDFRLLSDEPNKRLSWVVGPDGLERLCGKSPRDIMLAIGKDTPWLRRTLDEGYRFRLCLFPEVQARQATWDGVFELVRDTFPEAWPKVAPHIHLLPKYTLEEVQERFTEFDICASFLEGRDHHHYMTLERYLESSGTLGHTRAFLYHEIGLTHLFHGDGFTRTEDGQVGLREYLVPNRPLSSFSKYRTVELPLDLAELPPEEVIPDP</sequence>
<dbReference type="AlphaFoldDB" id="L8H9S6"/>
<dbReference type="GeneID" id="14923203"/>
<organism evidence="2 3">
    <name type="scientific">Acanthamoeba castellanii (strain ATCC 30010 / Neff)</name>
    <dbReference type="NCBI Taxonomy" id="1257118"/>
    <lineage>
        <taxon>Eukaryota</taxon>
        <taxon>Amoebozoa</taxon>
        <taxon>Discosea</taxon>
        <taxon>Longamoebia</taxon>
        <taxon>Centramoebida</taxon>
        <taxon>Acanthamoebidae</taxon>
        <taxon>Acanthamoeba</taxon>
    </lineage>
</organism>
<dbReference type="RefSeq" id="XP_004367530.1">
    <property type="nucleotide sequence ID" value="XM_004367473.1"/>
</dbReference>
<feature type="region of interest" description="Disordered" evidence="1">
    <location>
        <begin position="1"/>
        <end position="94"/>
    </location>
</feature>
<dbReference type="KEGG" id="acan:ACA1_251560"/>
<evidence type="ECO:0000313" key="3">
    <source>
        <dbReference type="Proteomes" id="UP000011083"/>
    </source>
</evidence>
<feature type="compositionally biased region" description="Polar residues" evidence="1">
    <location>
        <begin position="1"/>
        <end position="11"/>
    </location>
</feature>
<name>L8H9S6_ACACF</name>
<dbReference type="VEuPathDB" id="AmoebaDB:ACA1_251560"/>
<accession>L8H9S6</accession>
<dbReference type="OrthoDB" id="10005515at2759"/>
<evidence type="ECO:0000256" key="1">
    <source>
        <dbReference type="SAM" id="MobiDB-lite"/>
    </source>
</evidence>
<dbReference type="Proteomes" id="UP000011083">
    <property type="component" value="Unassembled WGS sequence"/>
</dbReference>